<evidence type="ECO:0000256" key="1">
    <source>
        <dbReference type="ARBA" id="ARBA00023125"/>
    </source>
</evidence>
<dbReference type="KEGG" id="hth:HTH_1606"/>
<dbReference type="AlphaFoldDB" id="D3DJQ2"/>
<dbReference type="InterPro" id="IPR010095">
    <property type="entry name" value="Cas12f1-like_TNB"/>
</dbReference>
<protein>
    <submittedName>
        <fullName evidence="3">Transposase, internal deletion</fullName>
    </submittedName>
</protein>
<reference evidence="3 4" key="1">
    <citation type="journal article" date="2010" name="J. Bacteriol.">
        <title>Complete genome sequence of the thermophilic, obligately chemolithoautotrophic hydrogen-oxidizing bacterium Hydrogenobacter thermophilus TK-6.</title>
        <authorList>
            <person name="Arai H."/>
            <person name="Kanbe H."/>
            <person name="Ishii M."/>
            <person name="Igarashi Y."/>
        </authorList>
    </citation>
    <scope>NUCLEOTIDE SEQUENCE [LARGE SCALE GENOMIC DNA]</scope>
    <source>
        <strain evidence="4">DSM 6534 / IAM 12695 / TK-6 [Tokyo]</strain>
    </source>
</reference>
<dbReference type="OrthoDB" id="501744at2"/>
<sequence>MDITGAAEMKTAKTTIQARLKVKGEERKILDDLMRRWSSCMRFAYKRLLEGKTRNELKSLKIKDKGHKGDYSGRKLRRIRHSFSYKKLKERIISLARRYGIAIKEVNPAYTSVIGILKYAPQRGLGLSERVPKNYLPLIESSQRESGTVSESTDGRNSGTAQNLRRSPYNLWRVLRVVGCGWRPKDKGLTALFPERLPRCLSPLKPLMVSGDVGRTPLRERETLRPGVGSMAGEIAPAGFIPSLKWRNTNSSAPELCANVQLR</sequence>
<evidence type="ECO:0000313" key="3">
    <source>
        <dbReference type="EMBL" id="BAI70054.1"/>
    </source>
</evidence>
<gene>
    <name evidence="3" type="ordered locus">HTH_1606</name>
</gene>
<keyword evidence="1" id="KW-0238">DNA-binding</keyword>
<dbReference type="Proteomes" id="UP000002574">
    <property type="component" value="Chromosome"/>
</dbReference>
<keyword evidence="4" id="KW-1185">Reference proteome</keyword>
<evidence type="ECO:0000256" key="2">
    <source>
        <dbReference type="SAM" id="MobiDB-lite"/>
    </source>
</evidence>
<dbReference type="EMBL" id="AP011112">
    <property type="protein sequence ID" value="BAI70054.1"/>
    <property type="molecule type" value="Genomic_DNA"/>
</dbReference>
<dbReference type="NCBIfam" id="TIGR01766">
    <property type="entry name" value="IS200/IS605 family accessory protein TnpB-like domain"/>
    <property type="match status" value="1"/>
</dbReference>
<organism evidence="3 4">
    <name type="scientific">Hydrogenobacter thermophilus (strain DSM 6534 / IAM 12695 / TK-6)</name>
    <dbReference type="NCBI Taxonomy" id="608538"/>
    <lineage>
        <taxon>Bacteria</taxon>
        <taxon>Pseudomonadati</taxon>
        <taxon>Aquificota</taxon>
        <taxon>Aquificia</taxon>
        <taxon>Aquificales</taxon>
        <taxon>Aquificaceae</taxon>
        <taxon>Hydrogenobacter</taxon>
    </lineage>
</organism>
<dbReference type="KEGG" id="hte:Hydth_1594"/>
<dbReference type="eggNOG" id="COG0675">
    <property type="taxonomic scope" value="Bacteria"/>
</dbReference>
<evidence type="ECO:0000313" key="4">
    <source>
        <dbReference type="Proteomes" id="UP000002574"/>
    </source>
</evidence>
<feature type="region of interest" description="Disordered" evidence="2">
    <location>
        <begin position="142"/>
        <end position="162"/>
    </location>
</feature>
<proteinExistence type="predicted"/>
<accession>D3DJQ2</accession>
<dbReference type="STRING" id="608538.HTH_1606"/>
<name>D3DJQ2_HYDTT</name>
<dbReference type="GO" id="GO:0003677">
    <property type="term" value="F:DNA binding"/>
    <property type="evidence" value="ECO:0007669"/>
    <property type="project" value="UniProtKB-KW"/>
</dbReference>